<reference evidence="1" key="1">
    <citation type="journal article" date="2015" name="Nature">
        <title>Complex archaea that bridge the gap between prokaryotes and eukaryotes.</title>
        <authorList>
            <person name="Spang A."/>
            <person name="Saw J.H."/>
            <person name="Jorgensen S.L."/>
            <person name="Zaremba-Niedzwiedzka K."/>
            <person name="Martijn J."/>
            <person name="Lind A.E."/>
            <person name="van Eijk R."/>
            <person name="Schleper C."/>
            <person name="Guy L."/>
            <person name="Ettema T.J."/>
        </authorList>
    </citation>
    <scope>NUCLEOTIDE SEQUENCE</scope>
</reference>
<dbReference type="EMBL" id="LAZR01039210">
    <property type="protein sequence ID" value="KKL17564.1"/>
    <property type="molecule type" value="Genomic_DNA"/>
</dbReference>
<accession>A0A0F9B6K7</accession>
<protein>
    <submittedName>
        <fullName evidence="1">Uncharacterized protein</fullName>
    </submittedName>
</protein>
<comment type="caution">
    <text evidence="1">The sequence shown here is derived from an EMBL/GenBank/DDBJ whole genome shotgun (WGS) entry which is preliminary data.</text>
</comment>
<sequence length="119" mass="13217">MAKKIKNKAKASKLVSKYLVEIAKEEDVFISAGEDSRMGTKAEALGRLIWKCALGYTEEDPKTGAITTHAPSLSYMKILLDRIEGRVTDINISKSKKSIADRIQETTKKKLNKMAEDSV</sequence>
<proteinExistence type="predicted"/>
<dbReference type="AlphaFoldDB" id="A0A0F9B6K7"/>
<name>A0A0F9B6K7_9ZZZZ</name>
<organism evidence="1">
    <name type="scientific">marine sediment metagenome</name>
    <dbReference type="NCBI Taxonomy" id="412755"/>
    <lineage>
        <taxon>unclassified sequences</taxon>
        <taxon>metagenomes</taxon>
        <taxon>ecological metagenomes</taxon>
    </lineage>
</organism>
<evidence type="ECO:0000313" key="1">
    <source>
        <dbReference type="EMBL" id="KKL17564.1"/>
    </source>
</evidence>
<gene>
    <name evidence="1" type="ORF">LCGC14_2484310</name>
</gene>